<dbReference type="InterPro" id="IPR052932">
    <property type="entry name" value="OprB_Porin"/>
</dbReference>
<dbReference type="Gene3D" id="2.40.160.180">
    <property type="entry name" value="Carbohydrate-selective porin OprB"/>
    <property type="match status" value="1"/>
</dbReference>
<organism evidence="3 4">
    <name type="scientific">Bradyrhizobium japonicum</name>
    <dbReference type="NCBI Taxonomy" id="375"/>
    <lineage>
        <taxon>Bacteria</taxon>
        <taxon>Pseudomonadati</taxon>
        <taxon>Pseudomonadota</taxon>
        <taxon>Alphaproteobacteria</taxon>
        <taxon>Hyphomicrobiales</taxon>
        <taxon>Nitrobacteraceae</taxon>
        <taxon>Bradyrhizobium</taxon>
    </lineage>
</organism>
<dbReference type="InterPro" id="IPR038673">
    <property type="entry name" value="OprB_sf"/>
</dbReference>
<evidence type="ECO:0000256" key="2">
    <source>
        <dbReference type="RuleBase" id="RU363072"/>
    </source>
</evidence>
<protein>
    <submittedName>
        <fullName evidence="3">Carbohydrate-selective porin OprB</fullName>
    </submittedName>
</protein>
<accession>A0ABV2RGU5</accession>
<comment type="similarity">
    <text evidence="1 2">Belongs to the OprB family.</text>
</comment>
<keyword evidence="4" id="KW-1185">Reference proteome</keyword>
<evidence type="ECO:0000256" key="1">
    <source>
        <dbReference type="ARBA" id="ARBA00008769"/>
    </source>
</evidence>
<dbReference type="PANTHER" id="PTHR37944">
    <property type="entry name" value="PORIN B"/>
    <property type="match status" value="1"/>
</dbReference>
<comment type="caution">
    <text evidence="3">The sequence shown here is derived from an EMBL/GenBank/DDBJ whole genome shotgun (WGS) entry which is preliminary data.</text>
</comment>
<dbReference type="Proteomes" id="UP001549291">
    <property type="component" value="Unassembled WGS sequence"/>
</dbReference>
<dbReference type="EMBL" id="JBEPTQ010000001">
    <property type="protein sequence ID" value="MET4716143.1"/>
    <property type="molecule type" value="Genomic_DNA"/>
</dbReference>
<gene>
    <name evidence="3" type="ORF">ABIF63_000246</name>
</gene>
<evidence type="ECO:0000313" key="3">
    <source>
        <dbReference type="EMBL" id="MET4716143.1"/>
    </source>
</evidence>
<reference evidence="3 4" key="1">
    <citation type="submission" date="2024-06" db="EMBL/GenBank/DDBJ databases">
        <title>Genomic Encyclopedia of Type Strains, Phase V (KMG-V): Genome sequencing to study the core and pangenomes of soil and plant-associated prokaryotes.</title>
        <authorList>
            <person name="Whitman W."/>
        </authorList>
    </citation>
    <scope>NUCLEOTIDE SEQUENCE [LARGE SCALE GENOMIC DNA]</scope>
    <source>
        <strain evidence="3 4">USDA 160</strain>
    </source>
</reference>
<proteinExistence type="inferred from homology"/>
<evidence type="ECO:0000313" key="4">
    <source>
        <dbReference type="Proteomes" id="UP001549291"/>
    </source>
</evidence>
<sequence length="131" mass="14323">MFSDQRFDGMGVSLADPASSGTPGLVRGDFGVFSVFEQKLYRVGADDDRGIGVFARASYSPPDRNVTDYYADTGLEFIGLADGRPKDKFGLAVAYAHVSPRARALDFDFRRLLTPGWPARSFEGLVTAVYQ</sequence>
<dbReference type="InterPro" id="IPR007049">
    <property type="entry name" value="Carb-sel_porin_OprB"/>
</dbReference>
<dbReference type="PANTHER" id="PTHR37944:SF1">
    <property type="entry name" value="PORIN B"/>
    <property type="match status" value="1"/>
</dbReference>
<dbReference type="Pfam" id="PF04966">
    <property type="entry name" value="OprB"/>
    <property type="match status" value="1"/>
</dbReference>
<name>A0ABV2RGU5_BRAJP</name>